<dbReference type="EMBL" id="JBBHLI010000002">
    <property type="protein sequence ID" value="MEK9500472.1"/>
    <property type="molecule type" value="Genomic_DNA"/>
</dbReference>
<keyword evidence="1" id="KW-0472">Membrane</keyword>
<keyword evidence="3" id="KW-1185">Reference proteome</keyword>
<evidence type="ECO:0000313" key="3">
    <source>
        <dbReference type="Proteomes" id="UP001484239"/>
    </source>
</evidence>
<gene>
    <name evidence="2" type="ORF">WI372_05745</name>
</gene>
<organism evidence="2 3">
    <name type="scientific">Gaopeijia maritima</name>
    <dbReference type="NCBI Taxonomy" id="3119007"/>
    <lineage>
        <taxon>Bacteria</taxon>
        <taxon>Pseudomonadati</taxon>
        <taxon>Gemmatimonadota</taxon>
        <taxon>Longimicrobiia</taxon>
        <taxon>Gaopeijiales</taxon>
        <taxon>Gaopeijiaceae</taxon>
        <taxon>Gaopeijia</taxon>
    </lineage>
</organism>
<comment type="caution">
    <text evidence="2">The sequence shown here is derived from an EMBL/GenBank/DDBJ whole genome shotgun (WGS) entry which is preliminary data.</text>
</comment>
<dbReference type="Proteomes" id="UP001484239">
    <property type="component" value="Unassembled WGS sequence"/>
</dbReference>
<evidence type="ECO:0000256" key="1">
    <source>
        <dbReference type="SAM" id="Phobius"/>
    </source>
</evidence>
<feature type="transmembrane region" description="Helical" evidence="1">
    <location>
        <begin position="39"/>
        <end position="62"/>
    </location>
</feature>
<reference evidence="2 3" key="1">
    <citation type="submission" date="2024-02" db="EMBL/GenBank/DDBJ databases">
        <title>A novel Gemmatimonadota bacterium.</title>
        <authorList>
            <person name="Du Z.-J."/>
            <person name="Ye Y.-Q."/>
        </authorList>
    </citation>
    <scope>NUCLEOTIDE SEQUENCE [LARGE SCALE GENOMIC DNA]</scope>
    <source>
        <strain evidence="2 3">DH-20</strain>
    </source>
</reference>
<keyword evidence="1" id="KW-0812">Transmembrane</keyword>
<evidence type="ECO:0000313" key="2">
    <source>
        <dbReference type="EMBL" id="MEK9500472.1"/>
    </source>
</evidence>
<sequence>MGSKLARTALVALLSAAVLLWIVLPMLDAMGRMLLMPPSYFPTARGLVVALWLLGVAATWAYRAPDPPKS</sequence>
<keyword evidence="1" id="KW-1133">Transmembrane helix</keyword>
<dbReference type="RefSeq" id="WP_405274838.1">
    <property type="nucleotide sequence ID" value="NZ_CP144380.1"/>
</dbReference>
<accession>A0ABU9E6X2</accession>
<proteinExistence type="predicted"/>
<protein>
    <submittedName>
        <fullName evidence="2">Uncharacterized protein</fullName>
    </submittedName>
</protein>
<name>A0ABU9E6X2_9BACT</name>